<organism evidence="1 2">
    <name type="scientific">Fusarium keratoplasticum</name>
    <dbReference type="NCBI Taxonomy" id="1328300"/>
    <lineage>
        <taxon>Eukaryota</taxon>
        <taxon>Fungi</taxon>
        <taxon>Dikarya</taxon>
        <taxon>Ascomycota</taxon>
        <taxon>Pezizomycotina</taxon>
        <taxon>Sordariomycetes</taxon>
        <taxon>Hypocreomycetidae</taxon>
        <taxon>Hypocreales</taxon>
        <taxon>Nectriaceae</taxon>
        <taxon>Fusarium</taxon>
        <taxon>Fusarium solani species complex</taxon>
    </lineage>
</organism>
<dbReference type="EMBL" id="CM046510">
    <property type="protein sequence ID" value="KAI8660986.1"/>
    <property type="molecule type" value="Genomic_DNA"/>
</dbReference>
<accession>A0ACC0QQH5</accession>
<proteinExistence type="predicted"/>
<gene>
    <name evidence="1" type="ORF">NCS57_01077600</name>
</gene>
<name>A0ACC0QQH5_9HYPO</name>
<sequence length="464" mass="52190">MLGITNLGEQATPNPGPWIISTSLDKPDPRTRRHIRSHVMRGRNTRADRRARAEAQSQSRPAEASDEGRWRAISDRDWTHIFRKIAPELALDRYGFEMKPYMLDLMHQAFTTAKPCIYAVDMKLVNETETRVFDLSDIHTHRATIHSILFTAQAFQDLSLGQPCGKIAQFHLGKTLHHLQQSLNDRHGAVAMATIAIVAMLASAAAVFGDLQTVEKHMDGLYRIFELRGGVESLQHGSLVQHKAQRLDLALAMGTNRKPRLFPQDISWEPQIAPPGCTTWCKELEATHPSLDPRLLAVWADLKCYSKIANRAQSGLEVKPDLFLSLSTFVPNRLLHLEYDSTSLAELMRLSMLAYIKGLLFQIPGIGRNMRYLSDKLSLSLQAQQYPPPPEHVRFVFWALFISGLSVFESFDQEWHRTAVAKTASTLGVGDWAQAKKSLESVLWVDRIYDTGAKTAFEGLNGVT</sequence>
<reference evidence="1" key="1">
    <citation type="submission" date="2022-06" db="EMBL/GenBank/DDBJ databases">
        <title>Fusarium solani species complex genomes reveal bases of compartmentalisation and animal pathogenesis.</title>
        <authorList>
            <person name="Tsai I.J."/>
        </authorList>
    </citation>
    <scope>NUCLEOTIDE SEQUENCE</scope>
    <source>
        <strain evidence="1">Fu6.1</strain>
    </source>
</reference>
<evidence type="ECO:0000313" key="2">
    <source>
        <dbReference type="Proteomes" id="UP001065298"/>
    </source>
</evidence>
<dbReference type="Proteomes" id="UP001065298">
    <property type="component" value="Chromosome 8"/>
</dbReference>
<comment type="caution">
    <text evidence="1">The sequence shown here is derived from an EMBL/GenBank/DDBJ whole genome shotgun (WGS) entry which is preliminary data.</text>
</comment>
<keyword evidence="2" id="KW-1185">Reference proteome</keyword>
<protein>
    <submittedName>
        <fullName evidence="1">Uncharacterized protein</fullName>
    </submittedName>
</protein>
<evidence type="ECO:0000313" key="1">
    <source>
        <dbReference type="EMBL" id="KAI8660986.1"/>
    </source>
</evidence>